<dbReference type="InterPro" id="IPR004117">
    <property type="entry name" value="7tm6_olfct_rcpt"/>
</dbReference>
<evidence type="ECO:0000256" key="7">
    <source>
        <dbReference type="ARBA" id="ARBA00023136"/>
    </source>
</evidence>
<accession>A0ABN8ARY8</accession>
<comment type="similarity">
    <text evidence="10">Belongs to the insect chemoreceptor superfamily. Heteromeric odorant receptor channel (TC 1.A.69) family.</text>
</comment>
<proteinExistence type="inferred from homology"/>
<evidence type="ECO:0000256" key="6">
    <source>
        <dbReference type="ARBA" id="ARBA00022989"/>
    </source>
</evidence>
<keyword evidence="2" id="KW-1003">Cell membrane</keyword>
<keyword evidence="3 10" id="KW-0716">Sensory transduction</keyword>
<evidence type="ECO:0000256" key="8">
    <source>
        <dbReference type="ARBA" id="ARBA00023170"/>
    </source>
</evidence>
<keyword evidence="12" id="KW-1185">Reference proteome</keyword>
<dbReference type="PANTHER" id="PTHR21137:SF35">
    <property type="entry name" value="ODORANT RECEPTOR 19A-RELATED"/>
    <property type="match status" value="1"/>
</dbReference>
<sequence>MLVKNVNMSITLSLTALRLVGFWSPEGWAHTKRILYNCYGFFCFMFLLGTYLVSQVVDMYLIWGDLPLMTGVSFVLFTNIAQFVKFANVAWRREIIWNLVHDADAALRAADSDEAKEIVRRCNRETIIQQVVFGCLTFVTMLGWATSAEKGQLPLRAWYPYDVTKSPAYELSYLYQIGALYVAAFLNVGKDTLVTCLIAQCRCRLQLLGLSLRNLCQGIQLSGKFLKAEEEAMVKSRLEICVKQHHDALETAHLLQHCFSEQVFMQFNVSLVIICVTAFQLVSVTGNPVRLIAMGTYLVNMMFQVFIYCYQGNQLSEESTKTAGAAYECPWYVMSTPLRRSLLIIMTRSRRVARITAAGFTTLSLASFMGIIKMSYSMFTLLQQLEVDG</sequence>
<evidence type="ECO:0000256" key="3">
    <source>
        <dbReference type="ARBA" id="ARBA00022606"/>
    </source>
</evidence>
<evidence type="ECO:0000256" key="2">
    <source>
        <dbReference type="ARBA" id="ARBA00022475"/>
    </source>
</evidence>
<reference evidence="11" key="1">
    <citation type="submission" date="2021-12" db="EMBL/GenBank/DDBJ databases">
        <authorList>
            <person name="King R."/>
        </authorList>
    </citation>
    <scope>NUCLEOTIDE SEQUENCE</scope>
</reference>
<dbReference type="Pfam" id="PF02949">
    <property type="entry name" value="7tm_6"/>
    <property type="match status" value="1"/>
</dbReference>
<evidence type="ECO:0000313" key="11">
    <source>
        <dbReference type="EMBL" id="CAH0398512.1"/>
    </source>
</evidence>
<comment type="subcellular location">
    <subcellularLocation>
        <location evidence="1 10">Cell membrane</location>
        <topology evidence="1 10">Multi-pass membrane protein</topology>
    </subcellularLocation>
</comment>
<feature type="transmembrane region" description="Helical" evidence="10">
    <location>
        <begin position="60"/>
        <end position="84"/>
    </location>
</feature>
<evidence type="ECO:0000256" key="4">
    <source>
        <dbReference type="ARBA" id="ARBA00022692"/>
    </source>
</evidence>
<dbReference type="EMBL" id="OU963904">
    <property type="protein sequence ID" value="CAH0398512.1"/>
    <property type="molecule type" value="Genomic_DNA"/>
</dbReference>
<keyword evidence="4 10" id="KW-0812">Transmembrane</keyword>
<keyword evidence="8 10" id="KW-0675">Receptor</keyword>
<gene>
    <name evidence="11" type="ORF">CHILSU_LOCUS1634</name>
</gene>
<dbReference type="PANTHER" id="PTHR21137">
    <property type="entry name" value="ODORANT RECEPTOR"/>
    <property type="match status" value="1"/>
</dbReference>
<evidence type="ECO:0000256" key="5">
    <source>
        <dbReference type="ARBA" id="ARBA00022725"/>
    </source>
</evidence>
<organism evidence="11 12">
    <name type="scientific">Chilo suppressalis</name>
    <name type="common">Asiatic rice borer moth</name>
    <dbReference type="NCBI Taxonomy" id="168631"/>
    <lineage>
        <taxon>Eukaryota</taxon>
        <taxon>Metazoa</taxon>
        <taxon>Ecdysozoa</taxon>
        <taxon>Arthropoda</taxon>
        <taxon>Hexapoda</taxon>
        <taxon>Insecta</taxon>
        <taxon>Pterygota</taxon>
        <taxon>Neoptera</taxon>
        <taxon>Endopterygota</taxon>
        <taxon>Lepidoptera</taxon>
        <taxon>Glossata</taxon>
        <taxon>Ditrysia</taxon>
        <taxon>Pyraloidea</taxon>
        <taxon>Crambidae</taxon>
        <taxon>Crambinae</taxon>
        <taxon>Chilo</taxon>
    </lineage>
</organism>
<dbReference type="Proteomes" id="UP001153292">
    <property type="component" value="Chromosome 11"/>
</dbReference>
<keyword evidence="5 10" id="KW-0552">Olfaction</keyword>
<keyword evidence="6 10" id="KW-1133">Transmembrane helix</keyword>
<protein>
    <recommendedName>
        <fullName evidence="10">Odorant receptor</fullName>
    </recommendedName>
</protein>
<keyword evidence="9 10" id="KW-0807">Transducer</keyword>
<evidence type="ECO:0000256" key="10">
    <source>
        <dbReference type="RuleBase" id="RU351113"/>
    </source>
</evidence>
<feature type="transmembrane region" description="Helical" evidence="10">
    <location>
        <begin position="352"/>
        <end position="372"/>
    </location>
</feature>
<evidence type="ECO:0000313" key="12">
    <source>
        <dbReference type="Proteomes" id="UP001153292"/>
    </source>
</evidence>
<evidence type="ECO:0000256" key="1">
    <source>
        <dbReference type="ARBA" id="ARBA00004651"/>
    </source>
</evidence>
<feature type="transmembrane region" description="Helical" evidence="10">
    <location>
        <begin position="263"/>
        <end position="283"/>
    </location>
</feature>
<comment type="caution">
    <text evidence="10">Lacks conserved residue(s) required for the propagation of feature annotation.</text>
</comment>
<feature type="transmembrane region" description="Helical" evidence="10">
    <location>
        <begin position="35"/>
        <end position="54"/>
    </location>
</feature>
<keyword evidence="7 10" id="KW-0472">Membrane</keyword>
<name>A0ABN8ARY8_CHISP</name>
<evidence type="ECO:0000256" key="9">
    <source>
        <dbReference type="ARBA" id="ARBA00023224"/>
    </source>
</evidence>
<feature type="transmembrane region" description="Helical" evidence="10">
    <location>
        <begin position="289"/>
        <end position="310"/>
    </location>
</feature>